<sequence length="356" mass="40697">MAPAKKPVATPARSRKLFLGDNLKVLRDSILDESVDLVYLDPPFNSAADYNVLFRDQSDHQDSAQIMAFTDTWKWGPDDEQLLLELTQIHGELARFLSDTVTRLGRNDLSAYLVMMGVRLVELHRVLKSTGSLYLHCDPTASHYLKIIMDIVFGAKRFRSEISWRRSGAHNDAKQGRSQYGNVRDIILFYTKGDEWTWNTLYTSYSEKHLSSEYRHRDTDGRMYKQTDVTANKGGGDTSFIWRVKRNTTATTGWEADLDDEYVNPLVGWEYGEVLPYKGRYWAYSKANLAEFARAGKLHHRSSGQPRLKQYADEMPGVTLQNDWDDISAIVGTAKERLGYPTQKPVALLERIVSAR</sequence>
<evidence type="ECO:0000256" key="3">
    <source>
        <dbReference type="ARBA" id="ARBA00022679"/>
    </source>
</evidence>
<evidence type="ECO:0000259" key="5">
    <source>
        <dbReference type="Pfam" id="PF01555"/>
    </source>
</evidence>
<dbReference type="EMBL" id="BAABQU010000065">
    <property type="protein sequence ID" value="GAA5441663.1"/>
    <property type="molecule type" value="Genomic_DNA"/>
</dbReference>
<reference evidence="6 7" key="1">
    <citation type="submission" date="2024-02" db="EMBL/GenBank/DDBJ databases">
        <title>Deinococcus caeni NBRC 101312.</title>
        <authorList>
            <person name="Ichikawa N."/>
            <person name="Katano-Makiyama Y."/>
            <person name="Hidaka K."/>
        </authorList>
    </citation>
    <scope>NUCLEOTIDE SEQUENCE [LARGE SCALE GENOMIC DNA]</scope>
    <source>
        <strain evidence="6 7">NBRC 101312</strain>
    </source>
</reference>
<dbReference type="SUPFAM" id="SSF53335">
    <property type="entry name" value="S-adenosyl-L-methionine-dependent methyltransferases"/>
    <property type="match status" value="1"/>
</dbReference>
<proteinExistence type="inferred from homology"/>
<keyword evidence="2" id="KW-0489">Methyltransferase</keyword>
<evidence type="ECO:0000313" key="7">
    <source>
        <dbReference type="Proteomes" id="UP001423409"/>
    </source>
</evidence>
<dbReference type="InterPro" id="IPR029063">
    <property type="entry name" value="SAM-dependent_MTases_sf"/>
</dbReference>
<dbReference type="InterPro" id="IPR002295">
    <property type="entry name" value="N4/N6-MTase_EcoPI_Mod-like"/>
</dbReference>
<keyword evidence="7" id="KW-1185">Reference proteome</keyword>
<keyword evidence="3" id="KW-0808">Transferase</keyword>
<dbReference type="PRINTS" id="PR00506">
    <property type="entry name" value="D21N6MTFRASE"/>
</dbReference>
<dbReference type="PROSITE" id="PS00092">
    <property type="entry name" value="N6_MTASE"/>
    <property type="match status" value="1"/>
</dbReference>
<keyword evidence="4" id="KW-0949">S-adenosyl-L-methionine</keyword>
<dbReference type="Pfam" id="PF01555">
    <property type="entry name" value="N6_N4_Mtase"/>
    <property type="match status" value="1"/>
</dbReference>
<evidence type="ECO:0000256" key="1">
    <source>
        <dbReference type="ARBA" id="ARBA00006594"/>
    </source>
</evidence>
<comment type="caution">
    <text evidence="6">The sequence shown here is derived from an EMBL/GenBank/DDBJ whole genome shotgun (WGS) entry which is preliminary data.</text>
</comment>
<dbReference type="Proteomes" id="UP001423409">
    <property type="component" value="Unassembled WGS sequence"/>
</dbReference>
<evidence type="ECO:0000313" key="6">
    <source>
        <dbReference type="EMBL" id="GAA5441663.1"/>
    </source>
</evidence>
<evidence type="ECO:0000256" key="4">
    <source>
        <dbReference type="ARBA" id="ARBA00022691"/>
    </source>
</evidence>
<name>A0ABP9UGL0_9DEIO</name>
<dbReference type="Gene3D" id="3.40.50.150">
    <property type="entry name" value="Vaccinia Virus protein VP39"/>
    <property type="match status" value="1"/>
</dbReference>
<accession>A0ABP9UGL0</accession>
<comment type="similarity">
    <text evidence="1">Belongs to the N(4)/N(6)-methyltransferase family.</text>
</comment>
<evidence type="ECO:0000256" key="2">
    <source>
        <dbReference type="ARBA" id="ARBA00022603"/>
    </source>
</evidence>
<dbReference type="InterPro" id="IPR002941">
    <property type="entry name" value="DNA_methylase_N4/N6"/>
</dbReference>
<organism evidence="6 7">
    <name type="scientific">Deinococcus caeni</name>
    <dbReference type="NCBI Taxonomy" id="569127"/>
    <lineage>
        <taxon>Bacteria</taxon>
        <taxon>Thermotogati</taxon>
        <taxon>Deinococcota</taxon>
        <taxon>Deinococci</taxon>
        <taxon>Deinococcales</taxon>
        <taxon>Deinococcaceae</taxon>
        <taxon>Deinococcus</taxon>
    </lineage>
</organism>
<feature type="domain" description="DNA methylase N-4/N-6" evidence="5">
    <location>
        <begin position="35"/>
        <end position="354"/>
    </location>
</feature>
<gene>
    <name evidence="6" type="ORF">Dcae01_03202</name>
</gene>
<protein>
    <recommendedName>
        <fullName evidence="5">DNA methylase N-4/N-6 domain-containing protein</fullName>
    </recommendedName>
</protein>
<dbReference type="RefSeq" id="WP_345447342.1">
    <property type="nucleotide sequence ID" value="NZ_BAABQU010000065.1"/>
</dbReference>
<dbReference type="InterPro" id="IPR002052">
    <property type="entry name" value="DNA_methylase_N6_adenine_CS"/>
</dbReference>